<gene>
    <name evidence="3" type="ORF">AbraCBS73388_001781</name>
</gene>
<proteinExistence type="predicted"/>
<evidence type="ECO:0000313" key="4">
    <source>
        <dbReference type="Proteomes" id="UP001143548"/>
    </source>
</evidence>
<feature type="region of interest" description="Disordered" evidence="2">
    <location>
        <begin position="1"/>
        <end position="72"/>
    </location>
</feature>
<accession>A0A9W5YZW0</accession>
<evidence type="ECO:0000256" key="1">
    <source>
        <dbReference type="SAM" id="Coils"/>
    </source>
</evidence>
<organism evidence="3 4">
    <name type="scientific">Aspergillus brasiliensis</name>
    <dbReference type="NCBI Taxonomy" id="319629"/>
    <lineage>
        <taxon>Eukaryota</taxon>
        <taxon>Fungi</taxon>
        <taxon>Dikarya</taxon>
        <taxon>Ascomycota</taxon>
        <taxon>Pezizomycotina</taxon>
        <taxon>Eurotiomycetes</taxon>
        <taxon>Eurotiomycetidae</taxon>
        <taxon>Eurotiales</taxon>
        <taxon>Aspergillaceae</taxon>
        <taxon>Aspergillus</taxon>
        <taxon>Aspergillus subgen. Circumdati</taxon>
    </lineage>
</organism>
<dbReference type="EMBL" id="BROQ01000128">
    <property type="protein sequence ID" value="GKZ25967.1"/>
    <property type="molecule type" value="Genomic_DNA"/>
</dbReference>
<comment type="caution">
    <text evidence="3">The sequence shown here is derived from an EMBL/GenBank/DDBJ whole genome shotgun (WGS) entry which is preliminary data.</text>
</comment>
<dbReference type="AlphaFoldDB" id="A0A9W5YZW0"/>
<feature type="coiled-coil region" evidence="1">
    <location>
        <begin position="120"/>
        <end position="202"/>
    </location>
</feature>
<evidence type="ECO:0000313" key="3">
    <source>
        <dbReference type="EMBL" id="GKZ25967.1"/>
    </source>
</evidence>
<evidence type="ECO:0000256" key="2">
    <source>
        <dbReference type="SAM" id="MobiDB-lite"/>
    </source>
</evidence>
<protein>
    <submittedName>
        <fullName evidence="3">Uncharacterized protein</fullName>
    </submittedName>
</protein>
<reference evidence="3" key="1">
    <citation type="submission" date="2022-07" db="EMBL/GenBank/DDBJ databases">
        <title>Taxonomy of Aspergillus series Nigri: significant species reduction supported by multi-species coalescent approaches.</title>
        <authorList>
            <person name="Bian C."/>
            <person name="Kusuya Y."/>
            <person name="Sklenar F."/>
            <person name="D'hooge E."/>
            <person name="Yaguchi T."/>
            <person name="Takahashi H."/>
            <person name="Hubka V."/>
        </authorList>
    </citation>
    <scope>NUCLEOTIDE SEQUENCE</scope>
    <source>
        <strain evidence="3">CBS 733.88</strain>
    </source>
</reference>
<name>A0A9W5YZW0_9EURO</name>
<keyword evidence="1" id="KW-0175">Coiled coil</keyword>
<feature type="compositionally biased region" description="Low complexity" evidence="2">
    <location>
        <begin position="19"/>
        <end position="29"/>
    </location>
</feature>
<dbReference type="Proteomes" id="UP001143548">
    <property type="component" value="Unassembled WGS sequence"/>
</dbReference>
<feature type="compositionally biased region" description="Polar residues" evidence="2">
    <location>
        <begin position="32"/>
        <end position="62"/>
    </location>
</feature>
<sequence>MYPVNNEEERSSSPEELETPASAAAPAVSIPDSDTNCSNLQHHNDASNRPSDVPSTQPASTGDKQKIPTRGTTAPISLYALLGNDGEGTEDIRASQLPRRQRKYRHTNLRNEVDAALSVLHEELESNETLKRKIEELRNEITNCNQAIRTRDLSIISLRRELDSLRSSAQEMETRRDMADRLDNAKKKIQELQAKNESLCTELGTSTTETAEAQALVRDWKIKLAQLISN</sequence>